<reference evidence="2 3" key="1">
    <citation type="submission" date="2019-01" db="EMBL/GenBank/DDBJ databases">
        <title>Intercellular communication is required for trap formation in the nematode-trapping fungus Duddingtonia flagrans.</title>
        <authorList>
            <person name="Youssar L."/>
            <person name="Wernet V."/>
            <person name="Hensel N."/>
            <person name="Hildebrandt H.-G."/>
            <person name="Fischer R."/>
        </authorList>
    </citation>
    <scope>NUCLEOTIDE SEQUENCE [LARGE SCALE GENOMIC DNA]</scope>
    <source>
        <strain evidence="2 3">CBS H-5679</strain>
    </source>
</reference>
<evidence type="ECO:0000259" key="1">
    <source>
        <dbReference type="Pfam" id="PF01425"/>
    </source>
</evidence>
<dbReference type="Gene3D" id="3.90.1300.10">
    <property type="entry name" value="Amidase signature (AS) domain"/>
    <property type="match status" value="1"/>
</dbReference>
<dbReference type="OrthoDB" id="566138at2759"/>
<accession>A0A437A4M4</accession>
<dbReference type="Pfam" id="PF01425">
    <property type="entry name" value="Amidase"/>
    <property type="match status" value="1"/>
</dbReference>
<dbReference type="SUPFAM" id="SSF75304">
    <property type="entry name" value="Amidase signature (AS) enzymes"/>
    <property type="match status" value="1"/>
</dbReference>
<dbReference type="PANTHER" id="PTHR42678">
    <property type="entry name" value="AMIDASE"/>
    <property type="match status" value="1"/>
</dbReference>
<evidence type="ECO:0000313" key="3">
    <source>
        <dbReference type="Proteomes" id="UP000283090"/>
    </source>
</evidence>
<gene>
    <name evidence="2" type="ORF">DFL_004416</name>
</gene>
<dbReference type="AlphaFoldDB" id="A0A437A4M4"/>
<feature type="domain" description="Amidase" evidence="1">
    <location>
        <begin position="2"/>
        <end position="176"/>
    </location>
</feature>
<dbReference type="EMBL" id="SAEB01000006">
    <property type="protein sequence ID" value="RVD86124.1"/>
    <property type="molecule type" value="Genomic_DNA"/>
</dbReference>
<proteinExistence type="predicted"/>
<dbReference type="InterPro" id="IPR023631">
    <property type="entry name" value="Amidase_dom"/>
</dbReference>
<keyword evidence="3" id="KW-1185">Reference proteome</keyword>
<sequence length="193" mass="22035">MGLTSRTLVIPFSERQDSIGPMARTVKDAAYILSAIAGKCSADNYTSAIPFDTIPEYWRDLNKDSLRGAKIGIPNAVINDIMNLTDPFRVEFEKAVDIIRDLGATIYENREFIAYKEYQAFTLDYTLYTICGMEFKTNIKKYLNDLAVNPNSLHDAQDLINYTISDPREEYPNRNVFLWEADTKMLPCEDNTC</sequence>
<name>A0A437A4M4_ARTFL</name>
<dbReference type="Proteomes" id="UP000283090">
    <property type="component" value="Unassembled WGS sequence"/>
</dbReference>
<dbReference type="VEuPathDB" id="FungiDB:DFL_004416"/>
<dbReference type="GeneID" id="93586727"/>
<evidence type="ECO:0000313" key="2">
    <source>
        <dbReference type="EMBL" id="RVD86124.1"/>
    </source>
</evidence>
<dbReference type="RefSeq" id="XP_067491668.1">
    <property type="nucleotide sequence ID" value="XM_067633507.1"/>
</dbReference>
<organism evidence="2 3">
    <name type="scientific">Arthrobotrys flagrans</name>
    <name type="common">Nematode-trapping fungus</name>
    <name type="synonym">Trichothecium flagrans</name>
    <dbReference type="NCBI Taxonomy" id="97331"/>
    <lineage>
        <taxon>Eukaryota</taxon>
        <taxon>Fungi</taxon>
        <taxon>Dikarya</taxon>
        <taxon>Ascomycota</taxon>
        <taxon>Pezizomycotina</taxon>
        <taxon>Orbiliomycetes</taxon>
        <taxon>Orbiliales</taxon>
        <taxon>Orbiliaceae</taxon>
        <taxon>Arthrobotrys</taxon>
    </lineage>
</organism>
<dbReference type="InterPro" id="IPR036928">
    <property type="entry name" value="AS_sf"/>
</dbReference>
<comment type="caution">
    <text evidence="2">The sequence shown here is derived from an EMBL/GenBank/DDBJ whole genome shotgun (WGS) entry which is preliminary data.</text>
</comment>
<protein>
    <recommendedName>
        <fullName evidence="1">Amidase domain-containing protein</fullName>
    </recommendedName>
</protein>
<dbReference type="STRING" id="97331.A0A437A4M4"/>
<dbReference type="PANTHER" id="PTHR42678:SF34">
    <property type="entry name" value="OS04G0183300 PROTEIN"/>
    <property type="match status" value="1"/>
</dbReference>